<keyword evidence="1" id="KW-0472">Membrane</keyword>
<dbReference type="EMBL" id="JAACNH010000225">
    <property type="protein sequence ID" value="KAG8431373.1"/>
    <property type="molecule type" value="Genomic_DNA"/>
</dbReference>
<keyword evidence="1" id="KW-0812">Transmembrane</keyword>
<evidence type="ECO:0000313" key="3">
    <source>
        <dbReference type="Proteomes" id="UP000812440"/>
    </source>
</evidence>
<comment type="caution">
    <text evidence="2">The sequence shown here is derived from an EMBL/GenBank/DDBJ whole genome shotgun (WGS) entry which is preliminary data.</text>
</comment>
<evidence type="ECO:0000256" key="1">
    <source>
        <dbReference type="SAM" id="Phobius"/>
    </source>
</evidence>
<sequence>MDCNRGQCIVTQEPSCFCSTSDQFWYTGNRCQTAISKPGVYAGVSVGVVVLLITIGILSVLTCTGAEEIQAKQA</sequence>
<keyword evidence="1" id="KW-1133">Transmembrane helix</keyword>
<dbReference type="OrthoDB" id="7493297at2759"/>
<keyword evidence="3" id="KW-1185">Reference proteome</keyword>
<organism evidence="2 3">
    <name type="scientific">Hymenochirus boettgeri</name>
    <name type="common">Congo dwarf clawed frog</name>
    <dbReference type="NCBI Taxonomy" id="247094"/>
    <lineage>
        <taxon>Eukaryota</taxon>
        <taxon>Metazoa</taxon>
        <taxon>Chordata</taxon>
        <taxon>Craniata</taxon>
        <taxon>Vertebrata</taxon>
        <taxon>Euteleostomi</taxon>
        <taxon>Amphibia</taxon>
        <taxon>Batrachia</taxon>
        <taxon>Anura</taxon>
        <taxon>Pipoidea</taxon>
        <taxon>Pipidae</taxon>
        <taxon>Pipinae</taxon>
        <taxon>Hymenochirus</taxon>
    </lineage>
</organism>
<dbReference type="AlphaFoldDB" id="A0A8T2IHP9"/>
<proteinExistence type="predicted"/>
<dbReference type="Proteomes" id="UP000812440">
    <property type="component" value="Unassembled WGS sequence"/>
</dbReference>
<gene>
    <name evidence="2" type="ORF">GDO86_018941</name>
</gene>
<accession>A0A8T2IHP9</accession>
<name>A0A8T2IHP9_9PIPI</name>
<evidence type="ECO:0000313" key="2">
    <source>
        <dbReference type="EMBL" id="KAG8431373.1"/>
    </source>
</evidence>
<protein>
    <submittedName>
        <fullName evidence="2">Uncharacterized protein</fullName>
    </submittedName>
</protein>
<reference evidence="2" key="1">
    <citation type="thesis" date="2020" institute="ProQuest LLC" country="789 East Eisenhower Parkway, Ann Arbor, MI, USA">
        <title>Comparative Genomics and Chromosome Evolution.</title>
        <authorList>
            <person name="Mudd A.B."/>
        </authorList>
    </citation>
    <scope>NUCLEOTIDE SEQUENCE</scope>
    <source>
        <strain evidence="2">Female2</strain>
        <tissue evidence="2">Blood</tissue>
    </source>
</reference>
<feature type="transmembrane region" description="Helical" evidence="1">
    <location>
        <begin position="40"/>
        <end position="61"/>
    </location>
</feature>